<comment type="caution">
    <text evidence="2">The sequence shown here is derived from an EMBL/GenBank/DDBJ whole genome shotgun (WGS) entry which is preliminary data.</text>
</comment>
<evidence type="ECO:0000313" key="2">
    <source>
        <dbReference type="EMBL" id="GAA4574041.1"/>
    </source>
</evidence>
<keyword evidence="3" id="KW-1185">Reference proteome</keyword>
<gene>
    <name evidence="2" type="ORF">GCM10023100_39060</name>
</gene>
<name>A0ABP8SQV7_9ACTN</name>
<reference evidence="3" key="1">
    <citation type="journal article" date="2019" name="Int. J. Syst. Evol. Microbiol.">
        <title>The Global Catalogue of Microorganisms (GCM) 10K type strain sequencing project: providing services to taxonomists for standard genome sequencing and annotation.</title>
        <authorList>
            <consortium name="The Broad Institute Genomics Platform"/>
            <consortium name="The Broad Institute Genome Sequencing Center for Infectious Disease"/>
            <person name="Wu L."/>
            <person name="Ma J."/>
        </authorList>
    </citation>
    <scope>NUCLEOTIDE SEQUENCE [LARGE SCALE GENOMIC DNA]</scope>
    <source>
        <strain evidence="3">JCM 13278</strain>
    </source>
</reference>
<proteinExistence type="predicted"/>
<feature type="compositionally biased region" description="Low complexity" evidence="1">
    <location>
        <begin position="1"/>
        <end position="20"/>
    </location>
</feature>
<protein>
    <submittedName>
        <fullName evidence="2">Uncharacterized protein</fullName>
    </submittedName>
</protein>
<sequence>MGPPTSSLPAAATSSSRVGRTGSGGADRSGSGSYTPGGVISALGMGHILPYLPMKTRRAAAPGGCGGRCFT</sequence>
<organism evidence="2 3">
    <name type="scientific">Actinocorallia cavernae</name>
    <dbReference type="NCBI Taxonomy" id="328075"/>
    <lineage>
        <taxon>Bacteria</taxon>
        <taxon>Bacillati</taxon>
        <taxon>Actinomycetota</taxon>
        <taxon>Actinomycetes</taxon>
        <taxon>Streptosporangiales</taxon>
        <taxon>Thermomonosporaceae</taxon>
        <taxon>Actinocorallia</taxon>
    </lineage>
</organism>
<evidence type="ECO:0000256" key="1">
    <source>
        <dbReference type="SAM" id="MobiDB-lite"/>
    </source>
</evidence>
<feature type="region of interest" description="Disordered" evidence="1">
    <location>
        <begin position="1"/>
        <end position="37"/>
    </location>
</feature>
<dbReference type="Proteomes" id="UP001500691">
    <property type="component" value="Unassembled WGS sequence"/>
</dbReference>
<evidence type="ECO:0000313" key="3">
    <source>
        <dbReference type="Proteomes" id="UP001500691"/>
    </source>
</evidence>
<accession>A0ABP8SQV7</accession>
<dbReference type="EMBL" id="BAABFF010000001">
    <property type="protein sequence ID" value="GAA4574041.1"/>
    <property type="molecule type" value="Genomic_DNA"/>
</dbReference>